<comment type="similarity">
    <text evidence="14">Belongs to the methylthiotransferase family. MtaB subfamily.</text>
</comment>
<comment type="function">
    <text evidence="2">Catalyzes the methylthiolation of N6-threonylcarbamoyladenosine (t(6)A), leading to the formation of 2-methylthio-N6-threonylcarbamoyladenosine (ms(2)t(6)A) at position 37 in tRNAs that read codons beginning with adenine.</text>
</comment>
<dbReference type="PROSITE" id="PS51449">
    <property type="entry name" value="MTTASE_N"/>
    <property type="match status" value="1"/>
</dbReference>
<dbReference type="Proteomes" id="UP000251835">
    <property type="component" value="Unassembled WGS sequence"/>
</dbReference>
<evidence type="ECO:0000256" key="5">
    <source>
        <dbReference type="ARBA" id="ARBA00022490"/>
    </source>
</evidence>
<evidence type="ECO:0000256" key="1">
    <source>
        <dbReference type="ARBA" id="ARBA00001966"/>
    </source>
</evidence>
<comment type="caution">
    <text evidence="18">The sequence shown here is derived from an EMBL/GenBank/DDBJ whole genome shotgun (WGS) entry which is preliminary data.</text>
</comment>
<keyword evidence="8" id="KW-0819">tRNA processing</keyword>
<dbReference type="SMART" id="SM00729">
    <property type="entry name" value="Elp3"/>
    <property type="match status" value="1"/>
</dbReference>
<dbReference type="GO" id="GO:0046872">
    <property type="term" value="F:metal ion binding"/>
    <property type="evidence" value="ECO:0007669"/>
    <property type="project" value="UniProtKB-KW"/>
</dbReference>
<dbReference type="InterPro" id="IPR020612">
    <property type="entry name" value="Methylthiotransferase_CS"/>
</dbReference>
<dbReference type="GO" id="GO:0051539">
    <property type="term" value="F:4 iron, 4 sulfur cluster binding"/>
    <property type="evidence" value="ECO:0007669"/>
    <property type="project" value="UniProtKB-KW"/>
</dbReference>
<dbReference type="EMBL" id="QENZ01000004">
    <property type="protein sequence ID" value="PVX51084.1"/>
    <property type="molecule type" value="Genomic_DNA"/>
</dbReference>
<proteinExistence type="inferred from homology"/>
<evidence type="ECO:0000256" key="9">
    <source>
        <dbReference type="ARBA" id="ARBA00022723"/>
    </source>
</evidence>
<keyword evidence="19" id="KW-1185">Reference proteome</keyword>
<evidence type="ECO:0000256" key="8">
    <source>
        <dbReference type="ARBA" id="ARBA00022694"/>
    </source>
</evidence>
<evidence type="ECO:0000256" key="14">
    <source>
        <dbReference type="ARBA" id="ARBA00061574"/>
    </source>
</evidence>
<dbReference type="NCBIfam" id="TIGR00089">
    <property type="entry name" value="MiaB/RimO family radical SAM methylthiotransferase"/>
    <property type="match status" value="1"/>
</dbReference>
<evidence type="ECO:0000256" key="15">
    <source>
        <dbReference type="ARBA" id="ARBA00069898"/>
    </source>
</evidence>
<evidence type="ECO:0000256" key="10">
    <source>
        <dbReference type="ARBA" id="ARBA00023004"/>
    </source>
</evidence>
<evidence type="ECO:0000256" key="13">
    <source>
        <dbReference type="ARBA" id="ARBA00051661"/>
    </source>
</evidence>
<dbReference type="EC" id="2.8.4.5" evidence="3"/>
<evidence type="ECO:0000313" key="18">
    <source>
        <dbReference type="EMBL" id="PVX51084.1"/>
    </source>
</evidence>
<keyword evidence="10" id="KW-0408">Iron</keyword>
<comment type="catalytic activity">
    <reaction evidence="13">
        <text>N(6)-L-threonylcarbamoyladenosine(37) in tRNA + (sulfur carrier)-SH + AH2 + 2 S-adenosyl-L-methionine = 2-methylsulfanyl-N(6)-L-threonylcarbamoyladenosine(37) in tRNA + (sulfur carrier)-H + 5'-deoxyadenosine + L-methionine + A + S-adenosyl-L-homocysteine + 2 H(+)</text>
        <dbReference type="Rhea" id="RHEA:37075"/>
        <dbReference type="Rhea" id="RHEA-COMP:10163"/>
        <dbReference type="Rhea" id="RHEA-COMP:11092"/>
        <dbReference type="Rhea" id="RHEA-COMP:14737"/>
        <dbReference type="Rhea" id="RHEA-COMP:14739"/>
        <dbReference type="ChEBI" id="CHEBI:13193"/>
        <dbReference type="ChEBI" id="CHEBI:15378"/>
        <dbReference type="ChEBI" id="CHEBI:17319"/>
        <dbReference type="ChEBI" id="CHEBI:17499"/>
        <dbReference type="ChEBI" id="CHEBI:29917"/>
        <dbReference type="ChEBI" id="CHEBI:57844"/>
        <dbReference type="ChEBI" id="CHEBI:57856"/>
        <dbReference type="ChEBI" id="CHEBI:59789"/>
        <dbReference type="ChEBI" id="CHEBI:64428"/>
        <dbReference type="ChEBI" id="CHEBI:74418"/>
        <dbReference type="ChEBI" id="CHEBI:74420"/>
        <dbReference type="EC" id="2.8.4.5"/>
    </reaction>
</comment>
<evidence type="ECO:0000256" key="11">
    <source>
        <dbReference type="ARBA" id="ARBA00023014"/>
    </source>
</evidence>
<evidence type="ECO:0000256" key="7">
    <source>
        <dbReference type="ARBA" id="ARBA00022691"/>
    </source>
</evidence>
<reference evidence="18 19" key="1">
    <citation type="submission" date="2018-05" db="EMBL/GenBank/DDBJ databases">
        <title>Genomic Encyclopedia of Type Strains, Phase IV (KMG-IV): sequencing the most valuable type-strain genomes for metagenomic binning, comparative biology and taxonomic classification.</title>
        <authorList>
            <person name="Goeker M."/>
        </authorList>
    </citation>
    <scope>NUCLEOTIDE SEQUENCE [LARGE SCALE GENOMIC DNA]</scope>
    <source>
        <strain evidence="18 19">DSM 28579</strain>
    </source>
</reference>
<dbReference type="InterPro" id="IPR038135">
    <property type="entry name" value="Methylthiotransferase_N_sf"/>
</dbReference>
<dbReference type="InterPro" id="IPR013848">
    <property type="entry name" value="Methylthiotransferase_N"/>
</dbReference>
<name>A0A7L4UPW8_BALHA</name>
<dbReference type="SFLD" id="SFLDG01082">
    <property type="entry name" value="B12-binding_domain_containing"/>
    <property type="match status" value="1"/>
</dbReference>
<keyword evidence="11" id="KW-0411">Iron-sulfur</keyword>
<dbReference type="InterPro" id="IPR005839">
    <property type="entry name" value="Methylthiotransferase"/>
</dbReference>
<dbReference type="InterPro" id="IPR006638">
    <property type="entry name" value="Elp3/MiaA/NifB-like_rSAM"/>
</dbReference>
<dbReference type="AlphaFoldDB" id="A0A7L4UPW8"/>
<dbReference type="SFLD" id="SFLDG01061">
    <property type="entry name" value="methylthiotransferase"/>
    <property type="match status" value="1"/>
</dbReference>
<keyword evidence="9" id="KW-0479">Metal-binding</keyword>
<keyword evidence="4" id="KW-0004">4Fe-4S</keyword>
<evidence type="ECO:0000256" key="12">
    <source>
        <dbReference type="ARBA" id="ARBA00031213"/>
    </source>
</evidence>
<dbReference type="PANTHER" id="PTHR11918">
    <property type="entry name" value="RADICAL SAM PROTEINS"/>
    <property type="match status" value="1"/>
</dbReference>
<dbReference type="Gene3D" id="3.80.30.20">
    <property type="entry name" value="tm_1862 like domain"/>
    <property type="match status" value="1"/>
</dbReference>
<dbReference type="FunFam" id="3.80.30.20:FF:000001">
    <property type="entry name" value="tRNA-2-methylthio-N(6)-dimethylallyladenosine synthase 2"/>
    <property type="match status" value="1"/>
</dbReference>
<dbReference type="PROSITE" id="PS51918">
    <property type="entry name" value="RADICAL_SAM"/>
    <property type="match status" value="1"/>
</dbReference>
<keyword evidence="6 18" id="KW-0808">Transferase</keyword>
<protein>
    <recommendedName>
        <fullName evidence="15">Threonylcarbamoyladenosine tRNA methylthiotransferase MtaB</fullName>
        <ecNumber evidence="3">2.8.4.5</ecNumber>
    </recommendedName>
    <alternativeName>
        <fullName evidence="12">tRNA-t(6)A37 methylthiotransferase</fullName>
    </alternativeName>
</protein>
<accession>A0A7L4UPW8</accession>
<dbReference type="Gene3D" id="3.40.50.12160">
    <property type="entry name" value="Methylthiotransferase, N-terminal domain"/>
    <property type="match status" value="1"/>
</dbReference>
<evidence type="ECO:0000259" key="16">
    <source>
        <dbReference type="PROSITE" id="PS51449"/>
    </source>
</evidence>
<dbReference type="PROSITE" id="PS01278">
    <property type="entry name" value="MTTASE_RADICAL"/>
    <property type="match status" value="1"/>
</dbReference>
<dbReference type="SUPFAM" id="SSF102114">
    <property type="entry name" value="Radical SAM enzymes"/>
    <property type="match status" value="1"/>
</dbReference>
<keyword evidence="5" id="KW-0963">Cytoplasm</keyword>
<dbReference type="SFLD" id="SFLDS00029">
    <property type="entry name" value="Radical_SAM"/>
    <property type="match status" value="1"/>
</dbReference>
<dbReference type="GO" id="GO:0035598">
    <property type="term" value="F:tRNA (N(6)-L-threonylcarbamoyladenosine(37)-C(2))-methylthiotransferase activity"/>
    <property type="evidence" value="ECO:0007669"/>
    <property type="project" value="UniProtKB-EC"/>
</dbReference>
<dbReference type="InterPro" id="IPR007197">
    <property type="entry name" value="rSAM"/>
</dbReference>
<organism evidence="18 19">
    <name type="scientific">Balneicella halophila</name>
    <dbReference type="NCBI Taxonomy" id="1537566"/>
    <lineage>
        <taxon>Bacteria</taxon>
        <taxon>Pseudomonadati</taxon>
        <taxon>Bacteroidota</taxon>
        <taxon>Bacteroidia</taxon>
        <taxon>Bacteroidales</taxon>
        <taxon>Balneicellaceae</taxon>
        <taxon>Balneicella</taxon>
    </lineage>
</organism>
<evidence type="ECO:0000256" key="2">
    <source>
        <dbReference type="ARBA" id="ARBA00002399"/>
    </source>
</evidence>
<dbReference type="CDD" id="cd01335">
    <property type="entry name" value="Radical_SAM"/>
    <property type="match status" value="1"/>
</dbReference>
<evidence type="ECO:0000256" key="4">
    <source>
        <dbReference type="ARBA" id="ARBA00022485"/>
    </source>
</evidence>
<gene>
    <name evidence="18" type="ORF">C7377_1417</name>
</gene>
<dbReference type="RefSeq" id="WP_116496620.1">
    <property type="nucleotide sequence ID" value="NZ_QENZ01000004.1"/>
</dbReference>
<keyword evidence="7" id="KW-0949">S-adenosyl-L-methionine</keyword>
<feature type="domain" description="Radical SAM core" evidence="17">
    <location>
        <begin position="139"/>
        <end position="365"/>
    </location>
</feature>
<sequence>MNIKKKRIAFKTLGCRLNHYETDSIATQFDNGDYEIVPFDNEADIYLINSCTVTHESDKKVKTFIKRAHRTNERAMTVVMGCMANSEQEALEAREDVSLVIGNEKKSYVHSLIDAQVKGEILELDNLQENRFNYGIAAPIFHTRSLIKIQDGCDNFCSFCIIPQVRGRGVSRPVNEILENIQNLIGAGYKEVVITGVNIGRYKSEGLNFEGLLSKILNLEGDFRVRISSLEPDGFTEDFYKLFSHPKLTPHLHLCLQSGSDKVLKDMRRMYDVEQFRKVVQSMRKHIPNFNFTTDIIVGFPGETDDDLQYTLDLMEEFHFGHVHTFKYSKRKRTKAANMENQVPEIIKTQRSEKVRTLAEKLQQDYRKQFLGTQQKVLIERVHDDYATGYGEHFVPVKIVGKNLIHNTFYHVGITAIEENKDFQLVGNVL</sequence>
<dbReference type="OrthoDB" id="9805215at2"/>
<dbReference type="InterPro" id="IPR023404">
    <property type="entry name" value="rSAM_horseshoe"/>
</dbReference>
<evidence type="ECO:0000259" key="17">
    <source>
        <dbReference type="PROSITE" id="PS51918"/>
    </source>
</evidence>
<evidence type="ECO:0000256" key="6">
    <source>
        <dbReference type="ARBA" id="ARBA00022679"/>
    </source>
</evidence>
<feature type="domain" description="MTTase N-terminal" evidence="16">
    <location>
        <begin position="6"/>
        <end position="118"/>
    </location>
</feature>
<dbReference type="NCBIfam" id="TIGR01579">
    <property type="entry name" value="MiaB-like-C"/>
    <property type="match status" value="1"/>
</dbReference>
<evidence type="ECO:0000313" key="19">
    <source>
        <dbReference type="Proteomes" id="UP000251835"/>
    </source>
</evidence>
<dbReference type="Pfam" id="PF04055">
    <property type="entry name" value="Radical_SAM"/>
    <property type="match status" value="1"/>
</dbReference>
<dbReference type="InterPro" id="IPR006467">
    <property type="entry name" value="MiaB-like_bact"/>
</dbReference>
<dbReference type="PANTHER" id="PTHR11918:SF45">
    <property type="entry name" value="THREONYLCARBAMOYLADENOSINE TRNA METHYLTHIOTRANSFERASE"/>
    <property type="match status" value="1"/>
</dbReference>
<dbReference type="FunFam" id="3.40.50.12160:FF:000004">
    <property type="entry name" value="Threonylcarbamoyladenosine tRNA methylthiotransferase MtaB"/>
    <property type="match status" value="1"/>
</dbReference>
<comment type="cofactor">
    <cofactor evidence="1">
        <name>[4Fe-4S] cluster</name>
        <dbReference type="ChEBI" id="CHEBI:49883"/>
    </cofactor>
</comment>
<dbReference type="InterPro" id="IPR058240">
    <property type="entry name" value="rSAM_sf"/>
</dbReference>
<evidence type="ECO:0000256" key="3">
    <source>
        <dbReference type="ARBA" id="ARBA00013273"/>
    </source>
</evidence>
<dbReference type="Pfam" id="PF00919">
    <property type="entry name" value="UPF0004"/>
    <property type="match status" value="1"/>
</dbReference>